<dbReference type="GO" id="GO:0003676">
    <property type="term" value="F:nucleic acid binding"/>
    <property type="evidence" value="ECO:0007669"/>
    <property type="project" value="InterPro"/>
</dbReference>
<gene>
    <name evidence="12" type="ORF">SDC9_36351</name>
</gene>
<keyword evidence="3" id="KW-0540">Nuclease</keyword>
<dbReference type="Pfam" id="PF00270">
    <property type="entry name" value="DEAD"/>
    <property type="match status" value="1"/>
</dbReference>
<dbReference type="InterPro" id="IPR011545">
    <property type="entry name" value="DEAD/DEAH_box_helicase_dom"/>
</dbReference>
<dbReference type="NCBIfam" id="TIGR00277">
    <property type="entry name" value="HDIG"/>
    <property type="match status" value="1"/>
</dbReference>
<keyword evidence="8" id="KW-0067">ATP-binding</keyword>
<dbReference type="InterPro" id="IPR006483">
    <property type="entry name" value="CRISPR-assoc_Cas3_HD"/>
</dbReference>
<dbReference type="CDD" id="cd17930">
    <property type="entry name" value="DEXHc_cas3"/>
    <property type="match status" value="1"/>
</dbReference>
<keyword evidence="4" id="KW-0479">Metal-binding</keyword>
<dbReference type="Gene3D" id="3.40.50.300">
    <property type="entry name" value="P-loop containing nucleotide triphosphate hydrolases"/>
    <property type="match status" value="2"/>
</dbReference>
<dbReference type="SMART" id="SM00487">
    <property type="entry name" value="DEXDc"/>
    <property type="match status" value="1"/>
</dbReference>
<dbReference type="GO" id="GO:0016787">
    <property type="term" value="F:hydrolase activity"/>
    <property type="evidence" value="ECO:0007669"/>
    <property type="project" value="UniProtKB-KW"/>
</dbReference>
<dbReference type="CDD" id="cd09641">
    <property type="entry name" value="Cas3''_I"/>
    <property type="match status" value="1"/>
</dbReference>
<keyword evidence="7" id="KW-0347">Helicase</keyword>
<dbReference type="Pfam" id="PF01966">
    <property type="entry name" value="HD"/>
    <property type="match status" value="1"/>
</dbReference>
<keyword evidence="9" id="KW-0051">Antiviral defense</keyword>
<dbReference type="GO" id="GO:0004518">
    <property type="term" value="F:nuclease activity"/>
    <property type="evidence" value="ECO:0007669"/>
    <property type="project" value="UniProtKB-KW"/>
</dbReference>
<dbReference type="GO" id="GO:0051607">
    <property type="term" value="P:defense response to virus"/>
    <property type="evidence" value="ECO:0007669"/>
    <property type="project" value="UniProtKB-KW"/>
</dbReference>
<feature type="domain" description="HD Cas3-type" evidence="11">
    <location>
        <begin position="15"/>
        <end position="188"/>
    </location>
</feature>
<dbReference type="SUPFAM" id="SSF52540">
    <property type="entry name" value="P-loop containing nucleoside triphosphate hydrolases"/>
    <property type="match status" value="1"/>
</dbReference>
<evidence type="ECO:0000259" key="11">
    <source>
        <dbReference type="PROSITE" id="PS51643"/>
    </source>
</evidence>
<evidence type="ECO:0000256" key="7">
    <source>
        <dbReference type="ARBA" id="ARBA00022806"/>
    </source>
</evidence>
<keyword evidence="5" id="KW-0547">Nucleotide-binding</keyword>
<reference evidence="12" key="1">
    <citation type="submission" date="2019-08" db="EMBL/GenBank/DDBJ databases">
        <authorList>
            <person name="Kucharzyk K."/>
            <person name="Murdoch R.W."/>
            <person name="Higgins S."/>
            <person name="Loffler F."/>
        </authorList>
    </citation>
    <scope>NUCLEOTIDE SEQUENCE</scope>
</reference>
<accession>A0A644VI61</accession>
<proteinExistence type="inferred from homology"/>
<dbReference type="InterPro" id="IPR014001">
    <property type="entry name" value="Helicase_ATP-bd"/>
</dbReference>
<evidence type="ECO:0000256" key="3">
    <source>
        <dbReference type="ARBA" id="ARBA00022722"/>
    </source>
</evidence>
<protein>
    <submittedName>
        <fullName evidence="12">Uncharacterized protein</fullName>
    </submittedName>
</protein>
<comment type="similarity">
    <text evidence="2">In the central section; belongs to the CRISPR-associated helicase Cas3 family.</text>
</comment>
<dbReference type="PROSITE" id="PS51643">
    <property type="entry name" value="HD_CAS3"/>
    <property type="match status" value="1"/>
</dbReference>
<dbReference type="InterPro" id="IPR054712">
    <property type="entry name" value="Cas3-like_dom"/>
</dbReference>
<dbReference type="Pfam" id="PF22590">
    <property type="entry name" value="Cas3-like_C_2"/>
    <property type="match status" value="1"/>
</dbReference>
<evidence type="ECO:0000256" key="6">
    <source>
        <dbReference type="ARBA" id="ARBA00022801"/>
    </source>
</evidence>
<dbReference type="NCBIfam" id="TIGR01587">
    <property type="entry name" value="cas3_core"/>
    <property type="match status" value="1"/>
</dbReference>
<evidence type="ECO:0000256" key="1">
    <source>
        <dbReference type="ARBA" id="ARBA00006847"/>
    </source>
</evidence>
<dbReference type="GO" id="GO:0046872">
    <property type="term" value="F:metal ion binding"/>
    <property type="evidence" value="ECO:0007669"/>
    <property type="project" value="UniProtKB-KW"/>
</dbReference>
<dbReference type="InterPro" id="IPR006474">
    <property type="entry name" value="Helicase_Cas3_CRISPR-ass_core"/>
</dbReference>
<evidence type="ECO:0000256" key="9">
    <source>
        <dbReference type="ARBA" id="ARBA00023118"/>
    </source>
</evidence>
<dbReference type="InterPro" id="IPR006675">
    <property type="entry name" value="HDIG_dom"/>
</dbReference>
<dbReference type="InterPro" id="IPR027417">
    <property type="entry name" value="P-loop_NTPase"/>
</dbReference>
<dbReference type="SUPFAM" id="SSF109604">
    <property type="entry name" value="HD-domain/PDEase-like"/>
    <property type="match status" value="1"/>
</dbReference>
<dbReference type="Gene3D" id="1.10.3210.30">
    <property type="match status" value="1"/>
</dbReference>
<evidence type="ECO:0000256" key="4">
    <source>
        <dbReference type="ARBA" id="ARBA00022723"/>
    </source>
</evidence>
<keyword evidence="6" id="KW-0378">Hydrolase</keyword>
<dbReference type="GO" id="GO:0005524">
    <property type="term" value="F:ATP binding"/>
    <property type="evidence" value="ECO:0007669"/>
    <property type="project" value="UniProtKB-KW"/>
</dbReference>
<dbReference type="AlphaFoldDB" id="A0A644VI61"/>
<evidence type="ECO:0000256" key="5">
    <source>
        <dbReference type="ARBA" id="ARBA00022741"/>
    </source>
</evidence>
<dbReference type="GO" id="GO:0004386">
    <property type="term" value="F:helicase activity"/>
    <property type="evidence" value="ECO:0007669"/>
    <property type="project" value="UniProtKB-KW"/>
</dbReference>
<evidence type="ECO:0000313" key="12">
    <source>
        <dbReference type="EMBL" id="MPL90303.1"/>
    </source>
</evidence>
<comment type="similarity">
    <text evidence="1">In the N-terminal section; belongs to the CRISPR-associated nuclease Cas3-HD family.</text>
</comment>
<evidence type="ECO:0000256" key="8">
    <source>
        <dbReference type="ARBA" id="ARBA00022840"/>
    </source>
</evidence>
<name>A0A644VI61_9ZZZZ</name>
<evidence type="ECO:0000259" key="10">
    <source>
        <dbReference type="PROSITE" id="PS51192"/>
    </source>
</evidence>
<comment type="caution">
    <text evidence="12">The sequence shown here is derived from an EMBL/GenBank/DDBJ whole genome shotgun (WGS) entry which is preliminary data.</text>
</comment>
<organism evidence="12">
    <name type="scientific">bioreactor metagenome</name>
    <dbReference type="NCBI Taxonomy" id="1076179"/>
    <lineage>
        <taxon>unclassified sequences</taxon>
        <taxon>metagenomes</taxon>
        <taxon>ecological metagenomes</taxon>
    </lineage>
</organism>
<evidence type="ECO:0000256" key="2">
    <source>
        <dbReference type="ARBA" id="ARBA00009046"/>
    </source>
</evidence>
<feature type="domain" description="Helicase ATP-binding" evidence="10">
    <location>
        <begin position="245"/>
        <end position="435"/>
    </location>
</feature>
<sequence>MSEIETQYHGRSIDGHAPFQTLLEHLTETSKLMSEYCSKFTCPEIGKICGLLHDIGKYSDEFQRRVHGEHIRVDHSTAGAKTIHDLADKEHSTFSKIAYSLMAYVIAGHHAGLPNMGDENSSRSDLFPRIGSCKPELYSAWQTEVHLPDINIESAISRLSYSNREEISFALFLYTHFIMSALVDADRTNAQSFTKITSIKDEKASQYLSITDLKEKLDDHMAKFSKDKCGKLNNIRQNILEYCTNASEEGKGLFTLTVPTGGGKTLSSMMFALHHAEKHHLERVIYTIPFTSIIEQNAGVYKKIFGEMNVLEHHSNFVLPHSKADIDKDLEDENEKLANSITNWDAPLILTTNVQFFESLFTANPSRSRKVHNIANSVIVLDEVQALPIDLLIPCLYALSELVRNYNCSVVLCTATQPNFVENGLIPSKSQYEIIPKETYAKMAHEMKRTESLYLGNKTNEEISYLLLQEKQALCIVNTKKHASDLYSLLQNISPDSCYHLSTNMYPAHRRKVIATINGRLFMGLPCHVVSTQLIEAGVDIDFPVVFRSLAGVDSIIQAAGRCNREGKQAVGTVYVFQPKDVYNLPKYLRQTAQLAARYTSDFLSKENSDAYFRELFFNKKADLDEHHIIDKCMDALSSSNPSYPFRDISEDFKLISDDGCAVVIPLDDECKKLLSSLDEMRLGEVQRKITPYCVNVRKYILEKFDAGGMLKFYSDSIVVLLDVKSYDENLGLIVPLLTEEREGYIY</sequence>
<dbReference type="InterPro" id="IPR006674">
    <property type="entry name" value="HD_domain"/>
</dbReference>
<dbReference type="NCBIfam" id="TIGR01596">
    <property type="entry name" value="cas3_HD"/>
    <property type="match status" value="1"/>
</dbReference>
<dbReference type="InterPro" id="IPR038257">
    <property type="entry name" value="CRISPR-assoc_Cas3_HD_sf"/>
</dbReference>
<dbReference type="PROSITE" id="PS51192">
    <property type="entry name" value="HELICASE_ATP_BIND_1"/>
    <property type="match status" value="1"/>
</dbReference>
<dbReference type="EMBL" id="VSSQ01000300">
    <property type="protein sequence ID" value="MPL90303.1"/>
    <property type="molecule type" value="Genomic_DNA"/>
</dbReference>